<evidence type="ECO:0000313" key="2">
    <source>
        <dbReference type="EMBL" id="TDZ28515.1"/>
    </source>
</evidence>
<dbReference type="PANTHER" id="PTHR23105">
    <property type="entry name" value="RIBOSOMAL PROTEIN L7AE FAMILY MEMBER"/>
    <property type="match status" value="1"/>
</dbReference>
<evidence type="ECO:0000256" key="1">
    <source>
        <dbReference type="SAM" id="MobiDB-lite"/>
    </source>
</evidence>
<dbReference type="SUPFAM" id="SSF56808">
    <property type="entry name" value="Ribosomal protein L1"/>
    <property type="match status" value="1"/>
</dbReference>
<dbReference type="AlphaFoldDB" id="A0A4R8Q0D1"/>
<dbReference type="InterPro" id="IPR016095">
    <property type="entry name" value="Ribosomal_uL1_3-a/b-sand"/>
</dbReference>
<dbReference type="InterPro" id="IPR023674">
    <property type="entry name" value="Ribosomal_uL1-like"/>
</dbReference>
<dbReference type="EMBL" id="QAPG01000834">
    <property type="protein sequence ID" value="TDZ28515.1"/>
    <property type="molecule type" value="Genomic_DNA"/>
</dbReference>
<feature type="region of interest" description="Disordered" evidence="1">
    <location>
        <begin position="315"/>
        <end position="371"/>
    </location>
</feature>
<reference evidence="2 3" key="1">
    <citation type="submission" date="2018-11" db="EMBL/GenBank/DDBJ databases">
        <title>Genome sequence and assembly of Colletotrichum spinosum.</title>
        <authorList>
            <person name="Gan P."/>
            <person name="Shirasu K."/>
        </authorList>
    </citation>
    <scope>NUCLEOTIDE SEQUENCE [LARGE SCALE GENOMIC DNA]</scope>
    <source>
        <strain evidence="2 3">CBS 515.97</strain>
    </source>
</reference>
<organism evidence="2 3">
    <name type="scientific">Colletotrichum spinosum</name>
    <dbReference type="NCBI Taxonomy" id="1347390"/>
    <lineage>
        <taxon>Eukaryota</taxon>
        <taxon>Fungi</taxon>
        <taxon>Dikarya</taxon>
        <taxon>Ascomycota</taxon>
        <taxon>Pezizomycotina</taxon>
        <taxon>Sordariomycetes</taxon>
        <taxon>Hypocreomycetidae</taxon>
        <taxon>Glomerellales</taxon>
        <taxon>Glomerellaceae</taxon>
        <taxon>Colletotrichum</taxon>
        <taxon>Colletotrichum orbiculare species complex</taxon>
    </lineage>
</organism>
<dbReference type="Gene3D" id="3.40.50.790">
    <property type="match status" value="1"/>
</dbReference>
<keyword evidence="3" id="KW-1185">Reference proteome</keyword>
<dbReference type="Gene3D" id="3.30.190.20">
    <property type="match status" value="1"/>
</dbReference>
<gene>
    <name evidence="2" type="ORF">C8035_v007463</name>
</gene>
<feature type="compositionally biased region" description="Basic residues" evidence="1">
    <location>
        <begin position="343"/>
        <end position="356"/>
    </location>
</feature>
<comment type="caution">
    <text evidence="2">The sequence shown here is derived from an EMBL/GenBank/DDBJ whole genome shotgun (WGS) entry which is preliminary data.</text>
</comment>
<name>A0A4R8Q0D1_9PEZI</name>
<dbReference type="GO" id="GO:0003723">
    <property type="term" value="F:RNA binding"/>
    <property type="evidence" value="ECO:0007669"/>
    <property type="project" value="InterPro"/>
</dbReference>
<sequence>MAPSKTVAVASKDVAPTIDPEQTLKASKALLAHIKKAALQKTEEPGKKNLLADPEDDVAQSPVWLTLTTKRHIVDSARLKPGKIALPHPLNNLADAESTICLITADPQRAYKNIVASDEFPEALRKRITRVVDVGKLKTKWKQYEAQRKLFAEHDVFLADDRIVNRLPKVLGKTFYKSTAKRPIPVVLSPKPVRIDGKRQKPQEKTPGTVRAGTPQDIAAEIEKAVGSALVSLSPSTNTAIRIGYAGFTAEQIAENVDAVVKALVEKWVPQKWANVKSIYVKGQQTAALPIWLTDELWLEDKDIVADGSEEAKALKEKPNVGKKRKSIDAPADDEENDDGKPVKKVKKEKKEKKAKAVAEPKALPESNDYQLDKKIAAERKDKLKKQKAKVKAALDN</sequence>
<evidence type="ECO:0000313" key="3">
    <source>
        <dbReference type="Proteomes" id="UP000295083"/>
    </source>
</evidence>
<dbReference type="Pfam" id="PF00687">
    <property type="entry name" value="Ribosomal_L1"/>
    <property type="match status" value="1"/>
</dbReference>
<accession>A0A4R8Q0D1</accession>
<protein>
    <submittedName>
        <fullName evidence="2">Putative ribosome biogenesis protein</fullName>
    </submittedName>
</protein>
<proteinExistence type="predicted"/>
<dbReference type="InterPro" id="IPR028364">
    <property type="entry name" value="Ribosomal_uL1/biogenesis"/>
</dbReference>
<dbReference type="CDD" id="cd00403">
    <property type="entry name" value="Ribosomal_L1"/>
    <property type="match status" value="1"/>
</dbReference>
<dbReference type="Proteomes" id="UP000295083">
    <property type="component" value="Unassembled WGS sequence"/>
</dbReference>
<dbReference type="InterPro" id="IPR050257">
    <property type="entry name" value="eL8/uL1-like"/>
</dbReference>